<gene>
    <name evidence="1" type="ORF">QVD17_06753</name>
</gene>
<keyword evidence="2" id="KW-1185">Reference proteome</keyword>
<sequence>MVVVVVGNEGDSGGSSGGGGYEDEEDDVIGLKLIQFGLQLYSISSNYLRPIKFKDQHNQTTNQNRPTLNNGS</sequence>
<organism evidence="1 2">
    <name type="scientific">Tagetes erecta</name>
    <name type="common">African marigold</name>
    <dbReference type="NCBI Taxonomy" id="13708"/>
    <lineage>
        <taxon>Eukaryota</taxon>
        <taxon>Viridiplantae</taxon>
        <taxon>Streptophyta</taxon>
        <taxon>Embryophyta</taxon>
        <taxon>Tracheophyta</taxon>
        <taxon>Spermatophyta</taxon>
        <taxon>Magnoliopsida</taxon>
        <taxon>eudicotyledons</taxon>
        <taxon>Gunneridae</taxon>
        <taxon>Pentapetalae</taxon>
        <taxon>asterids</taxon>
        <taxon>campanulids</taxon>
        <taxon>Asterales</taxon>
        <taxon>Asteraceae</taxon>
        <taxon>Asteroideae</taxon>
        <taxon>Heliantheae alliance</taxon>
        <taxon>Tageteae</taxon>
        <taxon>Tagetes</taxon>
    </lineage>
</organism>
<reference evidence="1" key="1">
    <citation type="journal article" date="2023" name="bioRxiv">
        <title>Improved chromosome-level genome assembly for marigold (Tagetes erecta).</title>
        <authorList>
            <person name="Jiang F."/>
            <person name="Yuan L."/>
            <person name="Wang S."/>
            <person name="Wang H."/>
            <person name="Xu D."/>
            <person name="Wang A."/>
            <person name="Fan W."/>
        </authorList>
    </citation>
    <scope>NUCLEOTIDE SEQUENCE</scope>
    <source>
        <strain evidence="1">WSJ</strain>
        <tissue evidence="1">Leaf</tissue>
    </source>
</reference>
<protein>
    <submittedName>
        <fullName evidence="1">Uncharacterized protein</fullName>
    </submittedName>
</protein>
<dbReference type="EMBL" id="JAUHHV010000001">
    <property type="protein sequence ID" value="KAK1440919.1"/>
    <property type="molecule type" value="Genomic_DNA"/>
</dbReference>
<dbReference type="Proteomes" id="UP001229421">
    <property type="component" value="Unassembled WGS sequence"/>
</dbReference>
<evidence type="ECO:0000313" key="2">
    <source>
        <dbReference type="Proteomes" id="UP001229421"/>
    </source>
</evidence>
<evidence type="ECO:0000313" key="1">
    <source>
        <dbReference type="EMBL" id="KAK1440919.1"/>
    </source>
</evidence>
<dbReference type="AlphaFoldDB" id="A0AAD8LHH8"/>
<name>A0AAD8LHH8_TARER</name>
<proteinExistence type="predicted"/>
<accession>A0AAD8LHH8</accession>
<comment type="caution">
    <text evidence="1">The sequence shown here is derived from an EMBL/GenBank/DDBJ whole genome shotgun (WGS) entry which is preliminary data.</text>
</comment>